<dbReference type="InterPro" id="IPR006171">
    <property type="entry name" value="TOPRIM_dom"/>
</dbReference>
<dbReference type="InterPro" id="IPR023406">
    <property type="entry name" value="Topo_IA_AS"/>
</dbReference>
<dbReference type="PROSITE" id="PS52039">
    <property type="entry name" value="TOPO_IA_2"/>
    <property type="match status" value="1"/>
</dbReference>
<dbReference type="InterPro" id="IPR013825">
    <property type="entry name" value="Topo_IA_cen_sub2"/>
</dbReference>
<sequence length="637" mass="70737">MILYIAEKPSLGRAIAQGFSGQQQKSDGYIKLANGDCVTWCIGHLLEQAEPDKYDPAYAKWALQHLPIVPQDWILVPKKGTSKQLSVIKRLLKTATKVINAGDPDREGQLLVDEVITYCKVKRDIIDNAGRLLINDLNLNAVKKSLTNIRPNREFTGLSISALARSRADWLYGLNLTRAYTLLGQRGGYSGVLSVGRVQTPVLGLVVRRDAEIAQFESKPFYDVIATLATQTSPSRQTFTAKWQPSAACEPYQDEEGRVIVKRLAETVVNKTRGQPGIVESYTVKDKQSPPPLPYNLSALQIDASKRYNLSPKAVLNVCQSLYERHQLITYPRSDSRYLPMEHFKDAQNVLSAIKANAPDQKSAVDNANSKLKSKAWNDSKVDAHHAIIPTSRRKALASLSGDEAKIYQLISTQYVMQFYGPHKYQEQVAVVTIAGGTFVAKAKATTDKGWLALTKQSEAKHEPALPSLVKSQVLDCVDSRLVEKQTSPPKHFTEATLLAAMTGIARYVQDANIKKILKETDGLGTEATRASIIDLLFKRQFMQKSGKEIHATPTGKALVNALPSESTLPDMTAIWEANLDKISQRKMRYQDFMQPLTQTIGELINASQRIDTSQFAGLASTKPAYKKKWRKKKKAS</sequence>
<dbReference type="Gene3D" id="3.40.50.140">
    <property type="match status" value="1"/>
</dbReference>
<dbReference type="InterPro" id="IPR013826">
    <property type="entry name" value="Topo_IA_cen_sub3"/>
</dbReference>
<keyword evidence="5" id="KW-0460">Magnesium</keyword>
<dbReference type="Gene3D" id="2.70.20.10">
    <property type="entry name" value="Topoisomerase I, domain 3"/>
    <property type="match status" value="1"/>
</dbReference>
<keyword evidence="6" id="KW-0799">Topoisomerase</keyword>
<evidence type="ECO:0000313" key="16">
    <source>
        <dbReference type="Proteomes" id="UP000622604"/>
    </source>
</evidence>
<comment type="catalytic activity">
    <reaction evidence="1">
        <text>ATP-independent breakage of single-stranded DNA, followed by passage and rejoining.</text>
        <dbReference type="EC" id="5.6.2.1"/>
    </reaction>
</comment>
<comment type="similarity">
    <text evidence="2">Belongs to the type IA topoisomerase family.</text>
</comment>
<evidence type="ECO:0000256" key="1">
    <source>
        <dbReference type="ARBA" id="ARBA00000213"/>
    </source>
</evidence>
<dbReference type="CDD" id="cd00186">
    <property type="entry name" value="TOP1Ac"/>
    <property type="match status" value="1"/>
</dbReference>
<evidence type="ECO:0000259" key="13">
    <source>
        <dbReference type="PROSITE" id="PS50880"/>
    </source>
</evidence>
<evidence type="ECO:0000259" key="14">
    <source>
        <dbReference type="PROSITE" id="PS52039"/>
    </source>
</evidence>
<feature type="domain" description="Topo IA-type catalytic" evidence="14">
    <location>
        <begin position="155"/>
        <end position="605"/>
    </location>
</feature>
<dbReference type="GO" id="GO:0006310">
    <property type="term" value="P:DNA recombination"/>
    <property type="evidence" value="ECO:0007669"/>
    <property type="project" value="TreeGrafter"/>
</dbReference>
<dbReference type="PANTHER" id="PTHR11390">
    <property type="entry name" value="PROKARYOTIC DNA TOPOISOMERASE"/>
    <property type="match status" value="1"/>
</dbReference>
<dbReference type="GO" id="GO:0003677">
    <property type="term" value="F:DNA binding"/>
    <property type="evidence" value="ECO:0007669"/>
    <property type="project" value="UniProtKB-KW"/>
</dbReference>
<dbReference type="SMART" id="SM00437">
    <property type="entry name" value="TOP1Ac"/>
    <property type="match status" value="1"/>
</dbReference>
<keyword evidence="8" id="KW-0413">Isomerase</keyword>
<dbReference type="FunFam" id="3.40.50.140:FF:000004">
    <property type="entry name" value="DNA topoisomerase 3"/>
    <property type="match status" value="1"/>
</dbReference>
<dbReference type="NCBIfam" id="NF005829">
    <property type="entry name" value="PRK07726.1"/>
    <property type="match status" value="1"/>
</dbReference>
<dbReference type="InterPro" id="IPR013497">
    <property type="entry name" value="Topo_IA_cen"/>
</dbReference>
<dbReference type="Pfam" id="PF01751">
    <property type="entry name" value="Toprim"/>
    <property type="match status" value="1"/>
</dbReference>
<dbReference type="SMART" id="SM00436">
    <property type="entry name" value="TOP1Bc"/>
    <property type="match status" value="1"/>
</dbReference>
<evidence type="ECO:0000256" key="8">
    <source>
        <dbReference type="ARBA" id="ARBA00023235"/>
    </source>
</evidence>
<proteinExistence type="inferred from homology"/>
<reference evidence="15" key="1">
    <citation type="journal article" date="2014" name="Int. J. Syst. Evol. Microbiol.">
        <title>Complete genome sequence of Corynebacterium casei LMG S-19264T (=DSM 44701T), isolated from a smear-ripened cheese.</title>
        <authorList>
            <consortium name="US DOE Joint Genome Institute (JGI-PGF)"/>
            <person name="Walter F."/>
            <person name="Albersmeier A."/>
            <person name="Kalinowski J."/>
            <person name="Ruckert C."/>
        </authorList>
    </citation>
    <scope>NUCLEOTIDE SEQUENCE</scope>
    <source>
        <strain evidence="15">KCTC 32337</strain>
    </source>
</reference>
<dbReference type="Pfam" id="PF01131">
    <property type="entry name" value="Topoisom_bac"/>
    <property type="match status" value="1"/>
</dbReference>
<dbReference type="InterPro" id="IPR003601">
    <property type="entry name" value="Topo_IA_2"/>
</dbReference>
<evidence type="ECO:0000256" key="10">
    <source>
        <dbReference type="ARBA" id="ARBA00031985"/>
    </source>
</evidence>
<dbReference type="GO" id="GO:0046872">
    <property type="term" value="F:metal ion binding"/>
    <property type="evidence" value="ECO:0007669"/>
    <property type="project" value="UniProtKB-KW"/>
</dbReference>
<keyword evidence="4" id="KW-0479">Metal-binding</keyword>
<dbReference type="Gene3D" id="1.10.290.10">
    <property type="entry name" value="Topoisomerase I, domain 4"/>
    <property type="match status" value="1"/>
</dbReference>
<protein>
    <recommendedName>
        <fullName evidence="3">DNA topoisomerase</fullName>
        <ecNumber evidence="3">5.6.2.1</ecNumber>
    </recommendedName>
    <alternativeName>
        <fullName evidence="12">Omega-protein</fullName>
    </alternativeName>
    <alternativeName>
        <fullName evidence="11">Relaxing enzyme</fullName>
    </alternativeName>
    <alternativeName>
        <fullName evidence="9">Swivelase</fullName>
    </alternativeName>
    <alternativeName>
        <fullName evidence="10">Untwisting enzyme</fullName>
    </alternativeName>
</protein>
<dbReference type="GO" id="GO:0006281">
    <property type="term" value="P:DNA repair"/>
    <property type="evidence" value="ECO:0007669"/>
    <property type="project" value="TreeGrafter"/>
</dbReference>
<dbReference type="NCBIfam" id="TIGR01056">
    <property type="entry name" value="topB"/>
    <property type="match status" value="1"/>
</dbReference>
<dbReference type="GO" id="GO:0043597">
    <property type="term" value="C:cytoplasmic replication fork"/>
    <property type="evidence" value="ECO:0007669"/>
    <property type="project" value="TreeGrafter"/>
</dbReference>
<dbReference type="InterPro" id="IPR013824">
    <property type="entry name" value="Topo_IA_cen_sub1"/>
</dbReference>
<dbReference type="InterPro" id="IPR003602">
    <property type="entry name" value="Topo_IA_DNA-bd_dom"/>
</dbReference>
<dbReference type="Gene3D" id="1.10.460.10">
    <property type="entry name" value="Topoisomerase I, domain 2"/>
    <property type="match status" value="1"/>
</dbReference>
<dbReference type="Proteomes" id="UP000622604">
    <property type="component" value="Unassembled WGS sequence"/>
</dbReference>
<dbReference type="PROSITE" id="PS00396">
    <property type="entry name" value="TOPO_IA_1"/>
    <property type="match status" value="1"/>
</dbReference>
<evidence type="ECO:0000256" key="11">
    <source>
        <dbReference type="ARBA" id="ARBA00032235"/>
    </source>
</evidence>
<evidence type="ECO:0000256" key="9">
    <source>
        <dbReference type="ARBA" id="ARBA00030003"/>
    </source>
</evidence>
<evidence type="ECO:0000256" key="12">
    <source>
        <dbReference type="ARBA" id="ARBA00032877"/>
    </source>
</evidence>
<dbReference type="PANTHER" id="PTHR11390:SF21">
    <property type="entry name" value="DNA TOPOISOMERASE 3-ALPHA"/>
    <property type="match status" value="1"/>
</dbReference>
<dbReference type="FunFam" id="1.10.290.10:FF:000004">
    <property type="entry name" value="DNA topoisomerase 3"/>
    <property type="match status" value="1"/>
</dbReference>
<keyword evidence="7" id="KW-0238">DNA-binding</keyword>
<dbReference type="RefSeq" id="WP_191865459.1">
    <property type="nucleotide sequence ID" value="NZ_BMZC01000002.1"/>
</dbReference>
<accession>A0A8H9I993</accession>
<dbReference type="CDD" id="cd03362">
    <property type="entry name" value="TOPRIM_TopoIA_TopoIII"/>
    <property type="match status" value="1"/>
</dbReference>
<dbReference type="EC" id="5.6.2.1" evidence="3"/>
<name>A0A8H9I993_9ALTE</name>
<dbReference type="InterPro" id="IPR034144">
    <property type="entry name" value="TOPRIM_TopoIII"/>
</dbReference>
<dbReference type="SUPFAM" id="SSF56712">
    <property type="entry name" value="Prokaryotic type I DNA topoisomerase"/>
    <property type="match status" value="1"/>
</dbReference>
<evidence type="ECO:0000256" key="5">
    <source>
        <dbReference type="ARBA" id="ARBA00022842"/>
    </source>
</evidence>
<dbReference type="PROSITE" id="PS50880">
    <property type="entry name" value="TOPRIM"/>
    <property type="match status" value="1"/>
</dbReference>
<evidence type="ECO:0000256" key="4">
    <source>
        <dbReference type="ARBA" id="ARBA00022723"/>
    </source>
</evidence>
<dbReference type="PRINTS" id="PR00417">
    <property type="entry name" value="PRTPISMRASEI"/>
</dbReference>
<evidence type="ECO:0000313" key="15">
    <source>
        <dbReference type="EMBL" id="GGZ54031.1"/>
    </source>
</evidence>
<dbReference type="EMBL" id="BMZC01000002">
    <property type="protein sequence ID" value="GGZ54031.1"/>
    <property type="molecule type" value="Genomic_DNA"/>
</dbReference>
<dbReference type="SMART" id="SM00493">
    <property type="entry name" value="TOPRIM"/>
    <property type="match status" value="1"/>
</dbReference>
<dbReference type="AlphaFoldDB" id="A0A8H9I993"/>
<comment type="caution">
    <text evidence="15">The sequence shown here is derived from an EMBL/GenBank/DDBJ whole genome shotgun (WGS) entry which is preliminary data.</text>
</comment>
<reference evidence="15" key="2">
    <citation type="submission" date="2020-09" db="EMBL/GenBank/DDBJ databases">
        <authorList>
            <person name="Sun Q."/>
            <person name="Kim S."/>
        </authorList>
    </citation>
    <scope>NUCLEOTIDE SEQUENCE</scope>
    <source>
        <strain evidence="15">KCTC 32337</strain>
    </source>
</reference>
<evidence type="ECO:0000256" key="2">
    <source>
        <dbReference type="ARBA" id="ARBA00009446"/>
    </source>
</evidence>
<dbReference type="InterPro" id="IPR023405">
    <property type="entry name" value="Topo_IA_core_domain"/>
</dbReference>
<dbReference type="InterPro" id="IPR005738">
    <property type="entry name" value="TopoIII"/>
</dbReference>
<dbReference type="InterPro" id="IPR000380">
    <property type="entry name" value="Topo_IA"/>
</dbReference>
<dbReference type="GO" id="GO:0003917">
    <property type="term" value="F:DNA topoisomerase type I (single strand cut, ATP-independent) activity"/>
    <property type="evidence" value="ECO:0007669"/>
    <property type="project" value="UniProtKB-EC"/>
</dbReference>
<evidence type="ECO:0000256" key="3">
    <source>
        <dbReference type="ARBA" id="ARBA00012891"/>
    </source>
</evidence>
<organism evidence="15 16">
    <name type="scientific">Paraglaciecola chathamensis</name>
    <dbReference type="NCBI Taxonomy" id="368405"/>
    <lineage>
        <taxon>Bacteria</taxon>
        <taxon>Pseudomonadati</taxon>
        <taxon>Pseudomonadota</taxon>
        <taxon>Gammaproteobacteria</taxon>
        <taxon>Alteromonadales</taxon>
        <taxon>Alteromonadaceae</taxon>
        <taxon>Paraglaciecola</taxon>
    </lineage>
</organism>
<evidence type="ECO:0000256" key="7">
    <source>
        <dbReference type="ARBA" id="ARBA00023125"/>
    </source>
</evidence>
<feature type="domain" description="Toprim" evidence="13">
    <location>
        <begin position="1"/>
        <end position="134"/>
    </location>
</feature>
<gene>
    <name evidence="15" type="primary">topB</name>
    <name evidence="15" type="ORF">GCM10011274_10180</name>
</gene>
<dbReference type="GO" id="GO:0006265">
    <property type="term" value="P:DNA topological change"/>
    <property type="evidence" value="ECO:0007669"/>
    <property type="project" value="InterPro"/>
</dbReference>
<evidence type="ECO:0000256" key="6">
    <source>
        <dbReference type="ARBA" id="ARBA00023029"/>
    </source>
</evidence>